<evidence type="ECO:0000256" key="3">
    <source>
        <dbReference type="ARBA" id="ARBA00022737"/>
    </source>
</evidence>
<protein>
    <recommendedName>
        <fullName evidence="12">C2H2-type domain-containing protein</fullName>
    </recommendedName>
</protein>
<dbReference type="Pfam" id="PF04082">
    <property type="entry name" value="Fungal_trans"/>
    <property type="match status" value="1"/>
</dbReference>
<proteinExistence type="predicted"/>
<dbReference type="InterPro" id="IPR007219">
    <property type="entry name" value="XnlR_reg_dom"/>
</dbReference>
<dbReference type="CDD" id="cd00067">
    <property type="entry name" value="GAL4"/>
    <property type="match status" value="1"/>
</dbReference>
<dbReference type="GO" id="GO:0000978">
    <property type="term" value="F:RNA polymerase II cis-regulatory region sequence-specific DNA binding"/>
    <property type="evidence" value="ECO:0007669"/>
    <property type="project" value="InterPro"/>
</dbReference>
<dbReference type="GO" id="GO:0000981">
    <property type="term" value="F:DNA-binding transcription factor activity, RNA polymerase II-specific"/>
    <property type="evidence" value="ECO:0007669"/>
    <property type="project" value="InterPro"/>
</dbReference>
<dbReference type="PANTHER" id="PTHR40626:SF3">
    <property type="entry name" value="TRANSCRIPTION FACTOR WITH C2H2 AND ZN(2)-CYS(6) DNA BINDING DOMAIN (EUROFUNG)-RELATED"/>
    <property type="match status" value="1"/>
</dbReference>
<keyword evidence="3" id="KW-0677">Repeat</keyword>
<evidence type="ECO:0000259" key="9">
    <source>
        <dbReference type="PROSITE" id="PS50157"/>
    </source>
</evidence>
<feature type="domain" description="C2H2-type" evidence="9">
    <location>
        <begin position="45"/>
        <end position="72"/>
    </location>
</feature>
<keyword evidence="6" id="KW-0539">Nucleus</keyword>
<organism evidence="10 11">
    <name type="scientific">Zasmidium cellare ATCC 36951</name>
    <dbReference type="NCBI Taxonomy" id="1080233"/>
    <lineage>
        <taxon>Eukaryota</taxon>
        <taxon>Fungi</taxon>
        <taxon>Dikarya</taxon>
        <taxon>Ascomycota</taxon>
        <taxon>Pezizomycotina</taxon>
        <taxon>Dothideomycetes</taxon>
        <taxon>Dothideomycetidae</taxon>
        <taxon>Mycosphaerellales</taxon>
        <taxon>Mycosphaerellaceae</taxon>
        <taxon>Zasmidium</taxon>
    </lineage>
</organism>
<dbReference type="PROSITE" id="PS50157">
    <property type="entry name" value="ZINC_FINGER_C2H2_2"/>
    <property type="match status" value="2"/>
</dbReference>
<evidence type="ECO:0000256" key="6">
    <source>
        <dbReference type="ARBA" id="ARBA00023242"/>
    </source>
</evidence>
<dbReference type="SUPFAM" id="SSF57701">
    <property type="entry name" value="Zn2/Cys6 DNA-binding domain"/>
    <property type="match status" value="1"/>
</dbReference>
<dbReference type="Gene3D" id="3.30.160.60">
    <property type="entry name" value="Classic Zinc Finger"/>
    <property type="match status" value="2"/>
</dbReference>
<evidence type="ECO:0000256" key="4">
    <source>
        <dbReference type="ARBA" id="ARBA00022771"/>
    </source>
</evidence>
<dbReference type="InterPro" id="IPR013087">
    <property type="entry name" value="Znf_C2H2_type"/>
</dbReference>
<dbReference type="InterPro" id="IPR001138">
    <property type="entry name" value="Zn2Cys6_DnaBD"/>
</dbReference>
<dbReference type="OrthoDB" id="654211at2759"/>
<evidence type="ECO:0000259" key="8">
    <source>
        <dbReference type="PROSITE" id="PS50048"/>
    </source>
</evidence>
<dbReference type="PROSITE" id="PS50048">
    <property type="entry name" value="ZN2_CY6_FUNGAL_2"/>
    <property type="match status" value="1"/>
</dbReference>
<evidence type="ECO:0000256" key="2">
    <source>
        <dbReference type="ARBA" id="ARBA00022723"/>
    </source>
</evidence>
<dbReference type="InterPro" id="IPR051059">
    <property type="entry name" value="VerF-like"/>
</dbReference>
<dbReference type="PROSITE" id="PS00028">
    <property type="entry name" value="ZINC_FINGER_C2H2_1"/>
    <property type="match status" value="1"/>
</dbReference>
<feature type="domain" description="Zn(2)-C6 fungal-type" evidence="8">
    <location>
        <begin position="81"/>
        <end position="111"/>
    </location>
</feature>
<dbReference type="GO" id="GO:0000785">
    <property type="term" value="C:chromatin"/>
    <property type="evidence" value="ECO:0007669"/>
    <property type="project" value="TreeGrafter"/>
</dbReference>
<dbReference type="Proteomes" id="UP000799537">
    <property type="component" value="Unassembled WGS sequence"/>
</dbReference>
<dbReference type="EMBL" id="ML993625">
    <property type="protein sequence ID" value="KAF2160535.1"/>
    <property type="molecule type" value="Genomic_DNA"/>
</dbReference>
<dbReference type="RefSeq" id="XP_033661424.1">
    <property type="nucleotide sequence ID" value="XM_033809228.1"/>
</dbReference>
<dbReference type="CDD" id="cd12148">
    <property type="entry name" value="fungal_TF_MHR"/>
    <property type="match status" value="1"/>
</dbReference>
<keyword evidence="2" id="KW-0479">Metal-binding</keyword>
<comment type="subcellular location">
    <subcellularLocation>
        <location evidence="1">Nucleus</location>
    </subcellularLocation>
</comment>
<evidence type="ECO:0008006" key="12">
    <source>
        <dbReference type="Google" id="ProtNLM"/>
    </source>
</evidence>
<gene>
    <name evidence="10" type="ORF">M409DRAFT_28919</name>
</gene>
<dbReference type="InterPro" id="IPR036236">
    <property type="entry name" value="Znf_C2H2_sf"/>
</dbReference>
<dbReference type="GO" id="GO:0006351">
    <property type="term" value="P:DNA-templated transcription"/>
    <property type="evidence" value="ECO:0007669"/>
    <property type="project" value="InterPro"/>
</dbReference>
<dbReference type="GO" id="GO:0008270">
    <property type="term" value="F:zinc ion binding"/>
    <property type="evidence" value="ECO:0007669"/>
    <property type="project" value="UniProtKB-KW"/>
</dbReference>
<keyword evidence="5" id="KW-0862">Zinc</keyword>
<dbReference type="GO" id="GO:0005634">
    <property type="term" value="C:nucleus"/>
    <property type="evidence" value="ECO:0007669"/>
    <property type="project" value="UniProtKB-SubCell"/>
</dbReference>
<dbReference type="SMART" id="SM00355">
    <property type="entry name" value="ZnF_C2H2"/>
    <property type="match status" value="2"/>
</dbReference>
<keyword evidence="11" id="KW-1185">Reference proteome</keyword>
<dbReference type="Pfam" id="PF00172">
    <property type="entry name" value="Zn_clus"/>
    <property type="match status" value="1"/>
</dbReference>
<name>A0A6A6C0N9_ZASCE</name>
<reference evidence="10" key="1">
    <citation type="journal article" date="2020" name="Stud. Mycol.">
        <title>101 Dothideomycetes genomes: a test case for predicting lifestyles and emergence of pathogens.</title>
        <authorList>
            <person name="Haridas S."/>
            <person name="Albert R."/>
            <person name="Binder M."/>
            <person name="Bloem J."/>
            <person name="Labutti K."/>
            <person name="Salamov A."/>
            <person name="Andreopoulos B."/>
            <person name="Baker S."/>
            <person name="Barry K."/>
            <person name="Bills G."/>
            <person name="Bluhm B."/>
            <person name="Cannon C."/>
            <person name="Castanera R."/>
            <person name="Culley D."/>
            <person name="Daum C."/>
            <person name="Ezra D."/>
            <person name="Gonzalez J."/>
            <person name="Henrissat B."/>
            <person name="Kuo A."/>
            <person name="Liang C."/>
            <person name="Lipzen A."/>
            <person name="Lutzoni F."/>
            <person name="Magnuson J."/>
            <person name="Mondo S."/>
            <person name="Nolan M."/>
            <person name="Ohm R."/>
            <person name="Pangilinan J."/>
            <person name="Park H.-J."/>
            <person name="Ramirez L."/>
            <person name="Alfaro M."/>
            <person name="Sun H."/>
            <person name="Tritt A."/>
            <person name="Yoshinaga Y."/>
            <person name="Zwiers L.-H."/>
            <person name="Turgeon B."/>
            <person name="Goodwin S."/>
            <person name="Spatafora J."/>
            <person name="Crous P."/>
            <person name="Grigoriev I."/>
        </authorList>
    </citation>
    <scope>NUCLEOTIDE SEQUENCE</scope>
    <source>
        <strain evidence="10">ATCC 36951</strain>
    </source>
</reference>
<evidence type="ECO:0000256" key="1">
    <source>
        <dbReference type="ARBA" id="ARBA00004123"/>
    </source>
</evidence>
<accession>A0A6A6C0N9</accession>
<dbReference type="PROSITE" id="PS00463">
    <property type="entry name" value="ZN2_CY6_FUNGAL_1"/>
    <property type="match status" value="1"/>
</dbReference>
<keyword evidence="4 7" id="KW-0863">Zinc-finger</keyword>
<dbReference type="SUPFAM" id="SSF57667">
    <property type="entry name" value="beta-beta-alpha zinc fingers"/>
    <property type="match status" value="1"/>
</dbReference>
<dbReference type="GeneID" id="54562500"/>
<evidence type="ECO:0000313" key="10">
    <source>
        <dbReference type="EMBL" id="KAF2160535.1"/>
    </source>
</evidence>
<dbReference type="Gene3D" id="4.10.240.10">
    <property type="entry name" value="Zn(2)-C6 fungal-type DNA-binding domain"/>
    <property type="match status" value="1"/>
</dbReference>
<dbReference type="PANTHER" id="PTHR40626">
    <property type="entry name" value="MIP31509P"/>
    <property type="match status" value="1"/>
</dbReference>
<dbReference type="AlphaFoldDB" id="A0A6A6C0N9"/>
<evidence type="ECO:0000313" key="11">
    <source>
        <dbReference type="Proteomes" id="UP000799537"/>
    </source>
</evidence>
<evidence type="ECO:0000256" key="7">
    <source>
        <dbReference type="PROSITE-ProRule" id="PRU00042"/>
    </source>
</evidence>
<evidence type="ECO:0000256" key="5">
    <source>
        <dbReference type="ARBA" id="ARBA00022833"/>
    </source>
</evidence>
<sequence length="651" mass="74035">MESTQINANAGIEKSSFTCDQCDLSYRRREHLKRHQATHTTERTHVCHQCKIAFHRSDVLGRHLKTCTGKKARTSTALKRACQPCAKSKRACDGTQPKCSSCSKKGICCVYPSASNDVSCNGPEALPDANSGFESYWSNPSLNDFAYAFGGSIDGWGNAIPDELSLSPTNNGLSLEFLERFTRTHGLIASFDCLSEPERVPGRNFFAAKIRAQHSDRPTREDPLKAKSEEIVGLVEEVVTFKSRNSPLLLSWSPQLQASCHFFFSPDNIRLYLEMFWAFWHPNVNFLHRPTFDAISAKAVLVAAMVVMGASVSPNSSDRECAKIWLTCVEEIVFQDDDFCRDDEEVLHSFPSRARLQALQAAYIVCLYLNWEGSDLSKRRIRRFRFSTIVAVARDIGINHAKHTLSPPDDFTSFSWHDFVIREELIRLFLWIFLLDTAFVIFNNLPPRMAIKEMQMQLASSEACFQAASKDECFHQLQVGAVNLKHTLSSLCERLCSESMPRTLLTPLADLGPLNLFALTSALHSLSFQIQQCFGYDKQMTPIRTALDNWILIWQTYSDHYANKERHCPLFDKTLEPEVMWKRVGFSRYACEYWTLAKLIVDRISFSAFLKDTTQQEQSAGESQDSLLEKYDDTSMKQVNDLITEFQRVII</sequence>
<dbReference type="InterPro" id="IPR036864">
    <property type="entry name" value="Zn2-C6_fun-type_DNA-bd_sf"/>
</dbReference>
<feature type="domain" description="C2H2-type" evidence="9">
    <location>
        <begin position="17"/>
        <end position="44"/>
    </location>
</feature>
<dbReference type="FunFam" id="3.30.160.60:FF:000065">
    <property type="entry name" value="B-cell CLL/lymphoma 6, member B"/>
    <property type="match status" value="1"/>
</dbReference>